<dbReference type="NCBIfam" id="NF000940">
    <property type="entry name" value="PRK00094.1-2"/>
    <property type="match status" value="1"/>
</dbReference>
<feature type="binding site" evidence="10">
    <location>
        <begin position="282"/>
        <end position="283"/>
    </location>
    <ligand>
        <name>substrate</name>
    </ligand>
</feature>
<comment type="caution">
    <text evidence="8">Lacks conserved residue(s) required for the propagation of feature annotation.</text>
</comment>
<dbReference type="InterPro" id="IPR006168">
    <property type="entry name" value="G3P_DH_NAD-dep"/>
</dbReference>
<dbReference type="HAMAP" id="MF_00394">
    <property type="entry name" value="NAD_Glyc3P_dehydrog"/>
    <property type="match status" value="1"/>
</dbReference>
<keyword evidence="2 8" id="KW-0444">Lipid biosynthesis</keyword>
<feature type="binding site" evidence="8">
    <location>
        <position position="48"/>
    </location>
    <ligand>
        <name>NADPH</name>
        <dbReference type="ChEBI" id="CHEBI:57783"/>
    </ligand>
</feature>
<dbReference type="GO" id="GO:0005829">
    <property type="term" value="C:cytosol"/>
    <property type="evidence" value="ECO:0007669"/>
    <property type="project" value="TreeGrafter"/>
</dbReference>
<dbReference type="UniPathway" id="UPA00940"/>
<feature type="binding site" evidence="8">
    <location>
        <position position="304"/>
    </location>
    <ligand>
        <name>NADPH</name>
        <dbReference type="ChEBI" id="CHEBI:57783"/>
    </ligand>
</feature>
<name>A0A0K6HQP4_9BURK</name>
<feature type="binding site" evidence="8">
    <location>
        <position position="47"/>
    </location>
    <ligand>
        <name>NADPH</name>
        <dbReference type="ChEBI" id="CHEBI:57783"/>
    </ligand>
</feature>
<keyword evidence="8 11" id="KW-0520">NAD</keyword>
<feature type="binding site" evidence="8">
    <location>
        <position position="152"/>
    </location>
    <ligand>
        <name>sn-glycerol 3-phosphate</name>
        <dbReference type="ChEBI" id="CHEBI:57597"/>
    </ligand>
</feature>
<feature type="binding site" evidence="8">
    <location>
        <position position="154"/>
    </location>
    <ligand>
        <name>NADPH</name>
        <dbReference type="ChEBI" id="CHEBI:57783"/>
    </ligand>
</feature>
<dbReference type="Gene3D" id="3.40.50.720">
    <property type="entry name" value="NAD(P)-binding Rossmann-like Domain"/>
    <property type="match status" value="1"/>
</dbReference>
<feature type="binding site" evidence="8">
    <location>
        <position position="121"/>
    </location>
    <ligand>
        <name>NADPH</name>
        <dbReference type="ChEBI" id="CHEBI:57783"/>
    </ligand>
</feature>
<dbReference type="GO" id="GO:0008654">
    <property type="term" value="P:phospholipid biosynthetic process"/>
    <property type="evidence" value="ECO:0007669"/>
    <property type="project" value="UniProtKB-KW"/>
</dbReference>
<sequence length="390" mass="40676">MQNSASPFIFGYSTRPLAVAVLGAGAWGTALASALRRGGLEVRLWARRPDLVHAIATQSRNPRHLPDLALPSGLQASSQMAETLEGADVVVMAVPSAALREVARAAAPLMQRRAVVLAACKGIERGSGALMSQVLQQELRRDVLIGAIGGPSFAHEVVLGQPAALTAGLPALRLRHAVDVQRHAQRVMDGLRAAFAAGGVQLDLTDDAIGVQVGGALKNMIAIACGMAMSSEVGENARAAILTRGLQDMRALTLALGGRADTLLSSAGAGDLFLTASSAQSRNTRLGMRLGRGELAELGDELAEGAVSSHAVQSLERRLGLRLHVAAAVRDVLGRRQTAADALLRLFNEPLPQDGALGLPVASGMPSHRPLREAQGLRSSLSRAPSRQPQ</sequence>
<feature type="domain" description="Glycerol-3-phosphate dehydrogenase NAD-dependent C-terminal" evidence="16">
    <location>
        <begin position="207"/>
        <end position="342"/>
    </location>
</feature>
<keyword evidence="7 8" id="KW-1208">Phospholipid metabolism</keyword>
<evidence type="ECO:0000256" key="4">
    <source>
        <dbReference type="ARBA" id="ARBA00023002"/>
    </source>
</evidence>
<feature type="binding site" evidence="10">
    <location>
        <position position="121"/>
    </location>
    <ligand>
        <name>substrate</name>
    </ligand>
</feature>
<dbReference type="GO" id="GO:0141152">
    <property type="term" value="F:glycerol-3-phosphate dehydrogenase (NAD+) activity"/>
    <property type="evidence" value="ECO:0007669"/>
    <property type="project" value="RHEA"/>
</dbReference>
<feature type="binding site" evidence="8">
    <location>
        <position position="281"/>
    </location>
    <ligand>
        <name>sn-glycerol 3-phosphate</name>
        <dbReference type="ChEBI" id="CHEBI:57597"/>
    </ligand>
</feature>
<dbReference type="GO" id="GO:0141153">
    <property type="term" value="F:glycerol-3-phosphate dehydrogenase (NADP+) activity"/>
    <property type="evidence" value="ECO:0007669"/>
    <property type="project" value="RHEA"/>
</dbReference>
<feature type="binding site" evidence="8">
    <location>
        <position position="27"/>
    </location>
    <ligand>
        <name>NADPH</name>
        <dbReference type="ChEBI" id="CHEBI:57783"/>
    </ligand>
</feature>
<dbReference type="AlphaFoldDB" id="A0A0K6HQP4"/>
<dbReference type="SUPFAM" id="SSF48179">
    <property type="entry name" value="6-phosphogluconate dehydrogenase C-terminal domain-like"/>
    <property type="match status" value="1"/>
</dbReference>
<dbReference type="SUPFAM" id="SSF51735">
    <property type="entry name" value="NAD(P)-binding Rossmann-fold domains"/>
    <property type="match status" value="1"/>
</dbReference>
<dbReference type="Gene3D" id="1.10.1040.10">
    <property type="entry name" value="N-(1-d-carboxylethyl)-l-norvaline Dehydrogenase, domain 2"/>
    <property type="match status" value="1"/>
</dbReference>
<feature type="binding site" evidence="11">
    <location>
        <position position="154"/>
    </location>
    <ligand>
        <name>NAD(+)</name>
        <dbReference type="ChEBI" id="CHEBI:57540"/>
    </ligand>
</feature>
<evidence type="ECO:0000256" key="1">
    <source>
        <dbReference type="ARBA" id="ARBA00011009"/>
    </source>
</evidence>
<dbReference type="Pfam" id="PF01210">
    <property type="entry name" value="NAD_Gly3P_dh_N"/>
    <property type="match status" value="1"/>
</dbReference>
<dbReference type="PANTHER" id="PTHR11728">
    <property type="entry name" value="GLYCEROL-3-PHOSPHATE DEHYDROGENASE"/>
    <property type="match status" value="1"/>
</dbReference>
<feature type="binding site" evidence="8">
    <location>
        <position position="282"/>
    </location>
    <ligand>
        <name>sn-glycerol 3-phosphate</name>
        <dbReference type="ChEBI" id="CHEBI:57597"/>
    </ligand>
</feature>
<keyword evidence="4 8" id="KW-0560">Oxidoreductase</keyword>
<keyword evidence="8" id="KW-0963">Cytoplasm</keyword>
<dbReference type="InterPro" id="IPR036291">
    <property type="entry name" value="NAD(P)-bd_dom_sf"/>
</dbReference>
<comment type="catalytic activity">
    <reaction evidence="8 13">
        <text>sn-glycerol 3-phosphate + NADP(+) = dihydroxyacetone phosphate + NADPH + H(+)</text>
        <dbReference type="Rhea" id="RHEA:11096"/>
        <dbReference type="ChEBI" id="CHEBI:15378"/>
        <dbReference type="ChEBI" id="CHEBI:57597"/>
        <dbReference type="ChEBI" id="CHEBI:57642"/>
        <dbReference type="ChEBI" id="CHEBI:57783"/>
        <dbReference type="ChEBI" id="CHEBI:58349"/>
        <dbReference type="EC" id="1.1.1.94"/>
    </reaction>
</comment>
<dbReference type="GO" id="GO:0046167">
    <property type="term" value="P:glycerol-3-phosphate biosynthetic process"/>
    <property type="evidence" value="ECO:0007669"/>
    <property type="project" value="UniProtKB-UniRule"/>
</dbReference>
<dbReference type="GO" id="GO:0046168">
    <property type="term" value="P:glycerol-3-phosphate catabolic process"/>
    <property type="evidence" value="ECO:0007669"/>
    <property type="project" value="InterPro"/>
</dbReference>
<feature type="compositionally biased region" description="Polar residues" evidence="14">
    <location>
        <begin position="377"/>
        <end position="390"/>
    </location>
</feature>
<organism evidence="17 18">
    <name type="scientific">Thiomonas bhubaneswarensis</name>
    <dbReference type="NCBI Taxonomy" id="339866"/>
    <lineage>
        <taxon>Bacteria</taxon>
        <taxon>Pseudomonadati</taxon>
        <taxon>Pseudomonadota</taxon>
        <taxon>Betaproteobacteria</taxon>
        <taxon>Burkholderiales</taxon>
        <taxon>Thiomonas</taxon>
    </lineage>
</organism>
<evidence type="ECO:0000256" key="3">
    <source>
        <dbReference type="ARBA" id="ARBA00022857"/>
    </source>
</evidence>
<evidence type="ECO:0000256" key="9">
    <source>
        <dbReference type="PIRSR" id="PIRSR000114-1"/>
    </source>
</evidence>
<comment type="catalytic activity">
    <reaction evidence="8">
        <text>sn-glycerol 3-phosphate + NAD(+) = dihydroxyacetone phosphate + NADH + H(+)</text>
        <dbReference type="Rhea" id="RHEA:11092"/>
        <dbReference type="ChEBI" id="CHEBI:15378"/>
        <dbReference type="ChEBI" id="CHEBI:57540"/>
        <dbReference type="ChEBI" id="CHEBI:57597"/>
        <dbReference type="ChEBI" id="CHEBI:57642"/>
        <dbReference type="ChEBI" id="CHEBI:57945"/>
        <dbReference type="EC" id="1.1.1.94"/>
    </reaction>
</comment>
<dbReference type="OrthoDB" id="9812273at2"/>
<evidence type="ECO:0000259" key="15">
    <source>
        <dbReference type="Pfam" id="PF01210"/>
    </source>
</evidence>
<evidence type="ECO:0000256" key="14">
    <source>
        <dbReference type="SAM" id="MobiDB-lite"/>
    </source>
</evidence>
<keyword evidence="6 8" id="KW-0594">Phospholipid biosynthesis</keyword>
<dbReference type="InterPro" id="IPR013328">
    <property type="entry name" value="6PGD_dom2"/>
</dbReference>
<dbReference type="InterPro" id="IPR006109">
    <property type="entry name" value="G3P_DH_NAD-dep_C"/>
</dbReference>
<feature type="domain" description="Glycerol-3-phosphate dehydrogenase NAD-dependent N-terminal" evidence="15">
    <location>
        <begin position="19"/>
        <end position="169"/>
    </location>
</feature>
<comment type="subcellular location">
    <subcellularLocation>
        <location evidence="8">Cytoplasm</location>
    </subcellularLocation>
</comment>
<accession>A0A0K6HQP4</accession>
<dbReference type="PRINTS" id="PR00077">
    <property type="entry name" value="GPDHDRGNASE"/>
</dbReference>
<protein>
    <recommendedName>
        <fullName evidence="8">Glycerol-3-phosphate dehydrogenase [NAD(P)+]</fullName>
        <ecNumber evidence="8">1.1.1.94</ecNumber>
    </recommendedName>
    <alternativeName>
        <fullName evidence="8">NAD(P)(+)-dependent glycerol-3-phosphate dehydrogenase</fullName>
    </alternativeName>
    <alternativeName>
        <fullName evidence="8">NAD(P)H-dependent dihydroxyacetone-phosphate reductase</fullName>
    </alternativeName>
</protein>
<evidence type="ECO:0000313" key="17">
    <source>
        <dbReference type="EMBL" id="CUA93372.1"/>
    </source>
</evidence>
<feature type="binding site" evidence="11">
    <location>
        <position position="282"/>
    </location>
    <ligand>
        <name>NAD(+)</name>
        <dbReference type="ChEBI" id="CHEBI:57540"/>
    </ligand>
</feature>
<dbReference type="Pfam" id="PF07479">
    <property type="entry name" value="NAD_Gly3P_dh_C"/>
    <property type="match status" value="1"/>
</dbReference>
<evidence type="ECO:0000256" key="7">
    <source>
        <dbReference type="ARBA" id="ARBA00023264"/>
    </source>
</evidence>
<comment type="pathway">
    <text evidence="8">Membrane lipid metabolism; glycerophospholipid metabolism.</text>
</comment>
<keyword evidence="5 8" id="KW-0443">Lipid metabolism</keyword>
<dbReference type="EC" id="1.1.1.94" evidence="8"/>
<evidence type="ECO:0000256" key="6">
    <source>
        <dbReference type="ARBA" id="ARBA00023209"/>
    </source>
</evidence>
<dbReference type="InterPro" id="IPR008927">
    <property type="entry name" value="6-PGluconate_DH-like_C_sf"/>
</dbReference>
<dbReference type="Proteomes" id="UP000183649">
    <property type="component" value="Unassembled WGS sequence"/>
</dbReference>
<evidence type="ECO:0000256" key="12">
    <source>
        <dbReference type="RuleBase" id="RU000437"/>
    </source>
</evidence>
<evidence type="ECO:0000256" key="5">
    <source>
        <dbReference type="ARBA" id="ARBA00023098"/>
    </source>
</evidence>
<reference evidence="18" key="1">
    <citation type="submission" date="2015-08" db="EMBL/GenBank/DDBJ databases">
        <authorList>
            <person name="Varghese N."/>
        </authorList>
    </citation>
    <scope>NUCLEOTIDE SEQUENCE [LARGE SCALE GENOMIC DNA]</scope>
    <source>
        <strain evidence="18">DSM 18181</strain>
    </source>
</reference>
<feature type="binding site" evidence="11">
    <location>
        <begin position="23"/>
        <end position="28"/>
    </location>
    <ligand>
        <name>NAD(+)</name>
        <dbReference type="ChEBI" id="CHEBI:57540"/>
    </ligand>
</feature>
<dbReference type="GO" id="GO:0051287">
    <property type="term" value="F:NAD binding"/>
    <property type="evidence" value="ECO:0007669"/>
    <property type="project" value="InterPro"/>
</dbReference>
<comment type="similarity">
    <text evidence="1 8 12">Belongs to the NAD-dependent glycerol-3-phosphate dehydrogenase family.</text>
</comment>
<dbReference type="InterPro" id="IPR011128">
    <property type="entry name" value="G3P_DH_NAD-dep_N"/>
</dbReference>
<comment type="function">
    <text evidence="8">Catalyzes the reduction of the glycolytic intermediate dihydroxyacetone phosphate (DHAP) to sn-glycerol 3-phosphate (G3P), the key precursor for phospholipid synthesis.</text>
</comment>
<keyword evidence="8" id="KW-0547">Nucleotide-binding</keyword>
<dbReference type="STRING" id="339866.GCA_001418255_00202"/>
<evidence type="ECO:0000256" key="13">
    <source>
        <dbReference type="RuleBase" id="RU000439"/>
    </source>
</evidence>
<feature type="active site" description="Proton acceptor" evidence="8 9">
    <location>
        <position position="218"/>
    </location>
</feature>
<evidence type="ECO:0000256" key="11">
    <source>
        <dbReference type="PIRSR" id="PIRSR000114-3"/>
    </source>
</evidence>
<evidence type="ECO:0000256" key="10">
    <source>
        <dbReference type="PIRSR" id="PIRSR000114-2"/>
    </source>
</evidence>
<proteinExistence type="inferred from homology"/>
<evidence type="ECO:0000256" key="8">
    <source>
        <dbReference type="HAMAP-Rule" id="MF_00394"/>
    </source>
</evidence>
<dbReference type="PROSITE" id="PS00957">
    <property type="entry name" value="NAD_G3PDH"/>
    <property type="match status" value="1"/>
</dbReference>
<keyword evidence="18" id="KW-1185">Reference proteome</keyword>
<dbReference type="RefSeq" id="WP_055449164.1">
    <property type="nucleotide sequence ID" value="NZ_CYHF01000001.1"/>
</dbReference>
<keyword evidence="3 8" id="KW-0521">NADP</keyword>
<dbReference type="PIRSF" id="PIRSF000114">
    <property type="entry name" value="Glycerol-3-P_dh"/>
    <property type="match status" value="1"/>
</dbReference>
<gene>
    <name evidence="8" type="primary">gpsA</name>
    <name evidence="17" type="ORF">Ga0061069_101204</name>
</gene>
<feature type="binding site" evidence="8">
    <location>
        <position position="283"/>
    </location>
    <ligand>
        <name>sn-glycerol 3-phosphate</name>
        <dbReference type="ChEBI" id="CHEBI:57597"/>
    </ligand>
</feature>
<evidence type="ECO:0000259" key="16">
    <source>
        <dbReference type="Pfam" id="PF07479"/>
    </source>
</evidence>
<dbReference type="EMBL" id="CYHF01000001">
    <property type="protein sequence ID" value="CUA93372.1"/>
    <property type="molecule type" value="Genomic_DNA"/>
</dbReference>
<feature type="binding site" evidence="8">
    <location>
        <position position="218"/>
    </location>
    <ligand>
        <name>sn-glycerol 3-phosphate</name>
        <dbReference type="ChEBI" id="CHEBI:57597"/>
    </ligand>
</feature>
<feature type="binding site" evidence="8">
    <location>
        <position position="271"/>
    </location>
    <ligand>
        <name>sn-glycerol 3-phosphate</name>
        <dbReference type="ChEBI" id="CHEBI:57597"/>
    </ligand>
</feature>
<feature type="region of interest" description="Disordered" evidence="14">
    <location>
        <begin position="358"/>
        <end position="390"/>
    </location>
</feature>
<feature type="binding site" evidence="8">
    <location>
        <position position="150"/>
    </location>
    <ligand>
        <name>sn-glycerol 3-phosphate</name>
        <dbReference type="ChEBI" id="CHEBI:57597"/>
    </ligand>
</feature>
<feature type="binding site" evidence="8">
    <location>
        <position position="121"/>
    </location>
    <ligand>
        <name>sn-glycerol 3-phosphate</name>
        <dbReference type="ChEBI" id="CHEBI:57597"/>
    </ligand>
</feature>
<evidence type="ECO:0000256" key="2">
    <source>
        <dbReference type="ARBA" id="ARBA00022516"/>
    </source>
</evidence>
<dbReference type="NCBIfam" id="NF000942">
    <property type="entry name" value="PRK00094.1-4"/>
    <property type="match status" value="1"/>
</dbReference>
<feature type="binding site" evidence="8">
    <location>
        <position position="282"/>
    </location>
    <ligand>
        <name>NADPH</name>
        <dbReference type="ChEBI" id="CHEBI:57783"/>
    </ligand>
</feature>
<dbReference type="GO" id="GO:0006650">
    <property type="term" value="P:glycerophospholipid metabolic process"/>
    <property type="evidence" value="ECO:0007669"/>
    <property type="project" value="UniProtKB-UniRule"/>
</dbReference>
<dbReference type="GO" id="GO:0005975">
    <property type="term" value="P:carbohydrate metabolic process"/>
    <property type="evidence" value="ECO:0007669"/>
    <property type="project" value="InterPro"/>
</dbReference>
<evidence type="ECO:0000313" key="18">
    <source>
        <dbReference type="Proteomes" id="UP000183649"/>
    </source>
</evidence>
<dbReference type="PANTHER" id="PTHR11728:SF1">
    <property type="entry name" value="GLYCEROL-3-PHOSPHATE DEHYDROGENASE [NAD(+)] 2, CHLOROPLASTIC"/>
    <property type="match status" value="1"/>
</dbReference>